<feature type="region of interest" description="Disordered" evidence="1">
    <location>
        <begin position="1"/>
        <end position="29"/>
    </location>
</feature>
<feature type="compositionally biased region" description="Low complexity" evidence="1">
    <location>
        <begin position="8"/>
        <end position="21"/>
    </location>
</feature>
<evidence type="ECO:0000256" key="1">
    <source>
        <dbReference type="SAM" id="MobiDB-lite"/>
    </source>
</evidence>
<dbReference type="Proteomes" id="UP000239772">
    <property type="component" value="Unassembled WGS sequence"/>
</dbReference>
<keyword evidence="3" id="KW-1185">Reference proteome</keyword>
<reference evidence="3" key="1">
    <citation type="submission" date="2018-03" db="EMBL/GenBank/DDBJ databases">
        <authorList>
            <person name="Sun L."/>
            <person name="Liu H."/>
            <person name="Chen W."/>
            <person name="Huang K."/>
            <person name="Liu W."/>
            <person name="Gao X."/>
        </authorList>
    </citation>
    <scope>NUCLEOTIDE SEQUENCE [LARGE SCALE GENOMIC DNA]</scope>
    <source>
        <strain evidence="3">SH9</strain>
    </source>
</reference>
<evidence type="ECO:0000313" key="2">
    <source>
        <dbReference type="EMBL" id="PSC02443.1"/>
    </source>
</evidence>
<dbReference type="AlphaFoldDB" id="A0A2T1HLB8"/>
<feature type="region of interest" description="Disordered" evidence="1">
    <location>
        <begin position="46"/>
        <end position="78"/>
    </location>
</feature>
<sequence>MSTPAPPSSVSAPAPPARVSAPAPPVSMLAPASPVRRLAPLAAPRTFSMPIKMSPAASPPDWEVARPRSTVTPAAEVA</sequence>
<accession>A0A2T1HLB8</accession>
<name>A0A2T1HLB8_9HYPH</name>
<comment type="caution">
    <text evidence="2">The sequence shown here is derived from an EMBL/GenBank/DDBJ whole genome shotgun (WGS) entry which is preliminary data.</text>
</comment>
<gene>
    <name evidence="2" type="ORF">SLNSH_23990</name>
</gene>
<evidence type="ECO:0000313" key="3">
    <source>
        <dbReference type="Proteomes" id="UP000239772"/>
    </source>
</evidence>
<dbReference type="EMBL" id="PVZS01000059">
    <property type="protein sequence ID" value="PSC02443.1"/>
    <property type="molecule type" value="Genomic_DNA"/>
</dbReference>
<organism evidence="2 3">
    <name type="scientific">Alsobacter soli</name>
    <dbReference type="NCBI Taxonomy" id="2109933"/>
    <lineage>
        <taxon>Bacteria</taxon>
        <taxon>Pseudomonadati</taxon>
        <taxon>Pseudomonadota</taxon>
        <taxon>Alphaproteobacteria</taxon>
        <taxon>Hyphomicrobiales</taxon>
        <taxon>Alsobacteraceae</taxon>
        <taxon>Alsobacter</taxon>
    </lineage>
</organism>
<proteinExistence type="predicted"/>
<protein>
    <submittedName>
        <fullName evidence="2">Uncharacterized protein</fullName>
    </submittedName>
</protein>